<dbReference type="EMBL" id="JABANP010000003">
    <property type="protein sequence ID" value="KAF4697424.1"/>
    <property type="molecule type" value="Genomic_DNA"/>
</dbReference>
<proteinExistence type="predicted"/>
<sequence>MSLPSAHMWRTEQSEFRCQRRESVADKGKRGDTWSRSAMCRRKGVEMMAVKMGYMKDVKRNFKFVRKICRRVQCTQDLTDSQLERNEKVVRMAKKGGGKGGGSSHGGLLAELISWLQSARLAFANGTSGGKAMINPRVP</sequence>
<gene>
    <name evidence="1" type="ORF">FOZ60_007510</name>
</gene>
<protein>
    <submittedName>
        <fullName evidence="1">Uncharacterized protein</fullName>
    </submittedName>
</protein>
<name>A0A7J6PMQ8_PEROL</name>
<reference evidence="1 2" key="1">
    <citation type="submission" date="2020-04" db="EMBL/GenBank/DDBJ databases">
        <title>Perkinsus olseni comparative genomics.</title>
        <authorList>
            <person name="Bogema D.R."/>
        </authorList>
    </citation>
    <scope>NUCLEOTIDE SEQUENCE [LARGE SCALE GENOMIC DNA]</scope>
    <source>
        <strain evidence="1">00978-12</strain>
    </source>
</reference>
<evidence type="ECO:0000313" key="1">
    <source>
        <dbReference type="EMBL" id="KAF4697424.1"/>
    </source>
</evidence>
<dbReference type="AlphaFoldDB" id="A0A7J6PMQ8"/>
<accession>A0A7J6PMQ8</accession>
<organism evidence="1 2">
    <name type="scientific">Perkinsus olseni</name>
    <name type="common">Perkinsus atlanticus</name>
    <dbReference type="NCBI Taxonomy" id="32597"/>
    <lineage>
        <taxon>Eukaryota</taxon>
        <taxon>Sar</taxon>
        <taxon>Alveolata</taxon>
        <taxon>Perkinsozoa</taxon>
        <taxon>Perkinsea</taxon>
        <taxon>Perkinsida</taxon>
        <taxon>Perkinsidae</taxon>
        <taxon>Perkinsus</taxon>
    </lineage>
</organism>
<dbReference type="Proteomes" id="UP000541610">
    <property type="component" value="Unassembled WGS sequence"/>
</dbReference>
<evidence type="ECO:0000313" key="2">
    <source>
        <dbReference type="Proteomes" id="UP000541610"/>
    </source>
</evidence>
<comment type="caution">
    <text evidence="1">The sequence shown here is derived from an EMBL/GenBank/DDBJ whole genome shotgun (WGS) entry which is preliminary data.</text>
</comment>